<dbReference type="GO" id="GO:0000209">
    <property type="term" value="P:protein polyubiquitination"/>
    <property type="evidence" value="ECO:0007669"/>
    <property type="project" value="TreeGrafter"/>
</dbReference>
<feature type="non-terminal residue" evidence="27">
    <location>
        <position position="1662"/>
    </location>
</feature>
<name>A0A7K4SSB4_9CHAR</name>
<dbReference type="InterPro" id="IPR036388">
    <property type="entry name" value="WH-like_DNA-bd_sf"/>
</dbReference>
<evidence type="ECO:0000256" key="20">
    <source>
        <dbReference type="ARBA" id="ARBA00080750"/>
    </source>
</evidence>
<evidence type="ECO:0000256" key="21">
    <source>
        <dbReference type="ARBA" id="ARBA00082267"/>
    </source>
</evidence>
<comment type="caution">
    <text evidence="27">The sequence shown here is derived from an EMBL/GenBank/DDBJ whole genome shotgun (WGS) entry which is preliminary data.</text>
</comment>
<dbReference type="FunFam" id="3.30.40.10:FF:000170">
    <property type="entry name" value="E3 ubiquitin-protein ligase SHPRH isoform X1"/>
    <property type="match status" value="1"/>
</dbReference>
<dbReference type="PANTHER" id="PTHR45865">
    <property type="entry name" value="E3 UBIQUITIN-PROTEIN LIGASE SHPRH FAMILY MEMBER"/>
    <property type="match status" value="1"/>
</dbReference>
<dbReference type="Pfam" id="PF00538">
    <property type="entry name" value="Linker_histone"/>
    <property type="match status" value="1"/>
</dbReference>
<dbReference type="EMBL" id="VYXH01003546">
    <property type="protein sequence ID" value="NWQ88705.1"/>
    <property type="molecule type" value="Genomic_DNA"/>
</dbReference>
<dbReference type="InterPro" id="IPR049730">
    <property type="entry name" value="SNF2/RAD54-like_C"/>
</dbReference>
<feature type="non-terminal residue" evidence="27">
    <location>
        <position position="1"/>
    </location>
</feature>
<dbReference type="CDD" id="cd00073">
    <property type="entry name" value="H15"/>
    <property type="match status" value="1"/>
</dbReference>
<sequence length="1662" mass="190543">MSSRRKRAPPSKIDEEKKKKLCWNMHEDRRNEVITLDDELTNENHVPGPSTSSASFIVINDDSTDEDLIQKEGSGSKSVKFLAVNDEEDSYSVLTPVSVQLNIIVLPYRADGSWKALLGEFALRLPSEKILTDKFHERSFTLRGDSEDQLQVCVHERSEEEYSNETKEYLGAYEQCILVESTLGGEILEGLRWLQKKKIIGLYQRPGETQALKVGIYLLEAGLSKPEFLSDGGGRPKKANQLIQKLMEKFYSFLIPDELEEDEEESDVELERQNIEELYDFVRHTHQQDIQLLREDVQHPALIPILRPYQSEAVNWMLHRENLTSTSKNALHFLWREVINLDGEKIYYNPFTGCIIREYPIAGPQWPGGILADEMGLGKTVEVLALILAHTRPDIKQDDLTLPEGKLVNFFVPPQPLEGNKKKKTKEIELKLKEKIQYPSLRVMILAAVKEMNVKKGASIIAIFKYISSIYRYDIQRNRRLLKRTLEKLIAEQVVEQVKGHGLAGSFKLGKNYKEQKKRERTKEQVKTAAIVTSKNKKQLIDAKTQTKESRSSDVTSENVLKTPLRVDITMEEHDYCTTSKNTRKSEAGHETSVKKNNVQQEALVRKPPDLQGSLLVSSDMSSHPDFDVSKTTADVQQEVPKDQSSHSQEHASSSIQHASSVFPFNTSEYRFECICGELGLADYKARVQCLKCYLWQHAECVNYKEENLKVKPFYCPHCLVAMKPVSTGATLIISPSSICHQWVDEINRHVRSSSLRVLVYQGVKKHGFLQPHMLAEQEVVITTYDVLRTELNYVDIPHSNSEDGRRFRNQKRYMAIPSPLVAVEWWRICLDEAQMVECTTAKAAEMALRLSGINRWCVSGTPVQRGLEDLYGLVLFLGVDPYWVKHWWDQLLYRPYCRKNPQPLYSLIAKIMWRSAKKDVIDQIQIPPQTENVHWLHFSPVERHFYHRQHEVCCQDALAKLRKISDWTLKLSSLDRRTVTSILYPLLRLRQACCHPQAVRGEFLPLQKSTMTMEELLTSLQKKCRTECEEAHRQLVCALNGLAGIHIIKGEYALAAELYREVLRSSEEHKEKLKTDSLQRLHSTHNLMELLLAKHPGIPPTLRDSRLAEEAEQLRQHYMSKSNAEVAEAHQALQPVLQTIRELQRKAGSPWWLDVIQIAIQYAIDEELVQRVQNEITSNYKQQTNKLSMAEKFRDCRGLQYLLTTQLDEVKKFQKIVREAVKNLEGPPSKQVIEAATICHLRPVRLPLNNCVFCKADELFTEYESKLFSHTVKGQMAIFEEMIEDEEGLVDDRLPTTSRGLWATSETERALKAILSFAKAHRMDVKLTEEGSIFLELFEAWKKEYKLLHEYWMVLRDHVSAIDELAMATERLRVRHPDEPKPNPPVLHIIEPHEVEQNRVKLLNDKAVAKSQLQKKLGQLLYLTNLEKSQDKTTGGVNPEPCPICARQLGKQWAVLTCGHCFCNECIAIIIEQYSVGTRRSSIKCAICRQTTSHKEISYVFTAETANQEDDIPVKGSHSTKVEAVVRTLKRIQFKDPGAKSLVFSTWQDVLDIISKALYDNNMIFSQINGISKFQENLSAFKYDPNINILLLPLHTGSNGLNIIEATHVLLVEPILNPAHELQAIGRVHRIGQTKSTIVHRFLIKATIEERMQTMLKTVDR</sequence>
<dbReference type="Pfam" id="PF00271">
    <property type="entry name" value="Helicase_C"/>
    <property type="match status" value="1"/>
</dbReference>
<dbReference type="GO" id="GO:0006281">
    <property type="term" value="P:DNA repair"/>
    <property type="evidence" value="ECO:0007669"/>
    <property type="project" value="UniProtKB-KW"/>
</dbReference>
<keyword evidence="14" id="KW-0862">Zinc</keyword>
<dbReference type="InterPro" id="IPR005818">
    <property type="entry name" value="Histone_H1/H5_H15"/>
</dbReference>
<evidence type="ECO:0000256" key="4">
    <source>
        <dbReference type="ARBA" id="ARBA00012483"/>
    </source>
</evidence>
<dbReference type="PROSITE" id="PS50089">
    <property type="entry name" value="ZF_RING_2"/>
    <property type="match status" value="1"/>
</dbReference>
<reference evidence="27 28" key="1">
    <citation type="submission" date="2019-09" db="EMBL/GenBank/DDBJ databases">
        <title>Bird 10,000 Genomes (B10K) Project - Family phase.</title>
        <authorList>
            <person name="Zhang G."/>
        </authorList>
    </citation>
    <scope>NUCLEOTIDE SEQUENCE [LARGE SCALE GENOMIC DNA]</scope>
    <source>
        <strain evidence="27">B10K-DU-001-64</strain>
        <tissue evidence="27">Muscle</tissue>
    </source>
</reference>
<dbReference type="InterPro" id="IPR027370">
    <property type="entry name" value="Znf-RING_euk"/>
</dbReference>
<dbReference type="InterPro" id="IPR036390">
    <property type="entry name" value="WH_DNA-bd_sf"/>
</dbReference>
<evidence type="ECO:0000256" key="7">
    <source>
        <dbReference type="ARBA" id="ARBA00022723"/>
    </source>
</evidence>
<dbReference type="InterPro" id="IPR014001">
    <property type="entry name" value="Helicase_ATP-bd"/>
</dbReference>
<protein>
    <recommendedName>
        <fullName evidence="19">E3 ubiquitin-protein ligase SHPRH</fullName>
        <ecNumber evidence="4">2.3.2.27</ecNumber>
    </recommendedName>
    <alternativeName>
        <fullName evidence="21">RING-type E3 ubiquitin transferase SHPRH</fullName>
    </alternativeName>
    <alternativeName>
        <fullName evidence="20">SNF2, histone-linker, PHD and RING finger domain-containing helicase</fullName>
    </alternativeName>
</protein>
<dbReference type="SMART" id="SM00249">
    <property type="entry name" value="PHD"/>
    <property type="match status" value="1"/>
</dbReference>
<comment type="catalytic activity">
    <reaction evidence="1">
        <text>S-ubiquitinyl-[E2 ubiquitin-conjugating enzyme]-L-cysteine + [acceptor protein]-L-lysine = [E2 ubiquitin-conjugating enzyme]-L-cysteine + N(6)-ubiquitinyl-[acceptor protein]-L-lysine.</text>
        <dbReference type="EC" id="2.3.2.27"/>
    </reaction>
</comment>
<evidence type="ECO:0000256" key="22">
    <source>
        <dbReference type="PROSITE-ProRule" id="PRU00175"/>
    </source>
</evidence>
<evidence type="ECO:0000259" key="24">
    <source>
        <dbReference type="PROSITE" id="PS50089"/>
    </source>
</evidence>
<dbReference type="InterPro" id="IPR001650">
    <property type="entry name" value="Helicase_C-like"/>
</dbReference>
<dbReference type="InterPro" id="IPR048695">
    <property type="entry name" value="SHPRH_helical_2nd"/>
</dbReference>
<dbReference type="SUPFAM" id="SSF57903">
    <property type="entry name" value="FYVE/PHD zinc finger"/>
    <property type="match status" value="1"/>
</dbReference>
<dbReference type="InterPro" id="IPR038718">
    <property type="entry name" value="SNF2-like_sf"/>
</dbReference>
<evidence type="ECO:0000256" key="3">
    <source>
        <dbReference type="ARBA" id="ARBA00007025"/>
    </source>
</evidence>
<dbReference type="InterPro" id="IPR001841">
    <property type="entry name" value="Znf_RING"/>
</dbReference>
<dbReference type="SMART" id="SM00490">
    <property type="entry name" value="HELICc"/>
    <property type="match status" value="1"/>
</dbReference>
<dbReference type="FunFam" id="3.30.40.10:FF:000162">
    <property type="entry name" value="E3 ubiquitin-protein ligase SHPRH isoform X1"/>
    <property type="match status" value="1"/>
</dbReference>
<evidence type="ECO:0000256" key="17">
    <source>
        <dbReference type="ARBA" id="ARBA00058012"/>
    </source>
</evidence>
<evidence type="ECO:0000256" key="5">
    <source>
        <dbReference type="ARBA" id="ARBA00022553"/>
    </source>
</evidence>
<evidence type="ECO:0000256" key="9">
    <source>
        <dbReference type="ARBA" id="ARBA00022763"/>
    </source>
</evidence>
<dbReference type="InterPro" id="IPR001965">
    <property type="entry name" value="Znf_PHD"/>
</dbReference>
<evidence type="ECO:0000256" key="14">
    <source>
        <dbReference type="ARBA" id="ARBA00022833"/>
    </source>
</evidence>
<evidence type="ECO:0000256" key="18">
    <source>
        <dbReference type="ARBA" id="ARBA00064042"/>
    </source>
</evidence>
<evidence type="ECO:0000313" key="27">
    <source>
        <dbReference type="EMBL" id="NWQ88705.1"/>
    </source>
</evidence>
<dbReference type="CDD" id="cd16569">
    <property type="entry name" value="RING-HC_SHPRH-like"/>
    <property type="match status" value="1"/>
</dbReference>
<dbReference type="InterPro" id="IPR019786">
    <property type="entry name" value="Zinc_finger_PHD-type_CS"/>
</dbReference>
<evidence type="ECO:0000259" key="25">
    <source>
        <dbReference type="PROSITE" id="PS51194"/>
    </source>
</evidence>
<dbReference type="Proteomes" id="UP000574691">
    <property type="component" value="Unassembled WGS sequence"/>
</dbReference>
<comment type="pathway">
    <text evidence="2">Protein modification; protein ubiquitination.</text>
</comment>
<comment type="function">
    <text evidence="17">E3 ubiquitin-protein ligase involved in DNA repair. Upon genotoxic stress, accepts ubiquitin from the UBE2N-UBE2V2 E2 complex and transfers it to 'Lys-164' of PCNA which had been monoubiquitinated by UBE2A/B-RAD18, promoting the formation of non-canonical poly-ubiquitin chains linked through 'Lys-63'.</text>
</comment>
<keyword evidence="28" id="KW-1185">Reference proteome</keyword>
<evidence type="ECO:0000256" key="23">
    <source>
        <dbReference type="SAM" id="MobiDB-lite"/>
    </source>
</evidence>
<keyword evidence="16" id="KW-0234">DNA repair</keyword>
<evidence type="ECO:0000256" key="19">
    <source>
        <dbReference type="ARBA" id="ARBA00074563"/>
    </source>
</evidence>
<keyword evidence="10 22" id="KW-0863">Zinc-finger</keyword>
<dbReference type="FunFam" id="3.40.50.10810:FF:000013">
    <property type="entry name" value="E3 ubiquitin-protein ligase SHPRH isoform X2"/>
    <property type="match status" value="1"/>
</dbReference>
<keyword evidence="9" id="KW-0227">DNA damage</keyword>
<feature type="compositionally biased region" description="Basic and acidic residues" evidence="23">
    <location>
        <begin position="584"/>
        <end position="594"/>
    </location>
</feature>
<organism evidence="27 28">
    <name type="scientific">Burhinus bistriatus</name>
    <dbReference type="NCBI Taxonomy" id="240201"/>
    <lineage>
        <taxon>Eukaryota</taxon>
        <taxon>Metazoa</taxon>
        <taxon>Chordata</taxon>
        <taxon>Craniata</taxon>
        <taxon>Vertebrata</taxon>
        <taxon>Euteleostomi</taxon>
        <taxon>Archelosauria</taxon>
        <taxon>Archosauria</taxon>
        <taxon>Dinosauria</taxon>
        <taxon>Saurischia</taxon>
        <taxon>Theropoda</taxon>
        <taxon>Coelurosauria</taxon>
        <taxon>Aves</taxon>
        <taxon>Neognathae</taxon>
        <taxon>Neoaves</taxon>
        <taxon>Charadriiformes</taxon>
        <taxon>Burhinidae</taxon>
        <taxon>Burhinus</taxon>
    </lineage>
</organism>
<keyword evidence="12" id="KW-0378">Hydrolase</keyword>
<dbReference type="InterPro" id="IPR013083">
    <property type="entry name" value="Znf_RING/FYVE/PHD"/>
</dbReference>
<keyword evidence="6" id="KW-0808">Transferase</keyword>
<dbReference type="PROSITE" id="PS00518">
    <property type="entry name" value="ZF_RING_1"/>
    <property type="match status" value="1"/>
</dbReference>
<dbReference type="EC" id="2.3.2.27" evidence="4"/>
<accession>A0A7K4SSB4</accession>
<keyword evidence="13" id="KW-0347">Helicase</keyword>
<evidence type="ECO:0000256" key="16">
    <source>
        <dbReference type="ARBA" id="ARBA00023204"/>
    </source>
</evidence>
<dbReference type="GO" id="GO:0016874">
    <property type="term" value="F:ligase activity"/>
    <property type="evidence" value="ECO:0007669"/>
    <property type="project" value="UniProtKB-KW"/>
</dbReference>
<dbReference type="Gene3D" id="3.40.50.10810">
    <property type="entry name" value="Tandem AAA-ATPase domain"/>
    <property type="match status" value="2"/>
</dbReference>
<evidence type="ECO:0000256" key="8">
    <source>
        <dbReference type="ARBA" id="ARBA00022741"/>
    </source>
</evidence>
<dbReference type="GO" id="GO:0008270">
    <property type="term" value="F:zinc ion binding"/>
    <property type="evidence" value="ECO:0007669"/>
    <property type="project" value="UniProtKB-KW"/>
</dbReference>
<dbReference type="SUPFAM" id="SSF57850">
    <property type="entry name" value="RING/U-box"/>
    <property type="match status" value="1"/>
</dbReference>
<dbReference type="SUPFAM" id="SSF46785">
    <property type="entry name" value="Winged helix' DNA-binding domain"/>
    <property type="match status" value="1"/>
</dbReference>
<dbReference type="GO" id="GO:0005634">
    <property type="term" value="C:nucleus"/>
    <property type="evidence" value="ECO:0007669"/>
    <property type="project" value="TreeGrafter"/>
</dbReference>
<dbReference type="InterPro" id="IPR027417">
    <property type="entry name" value="P-loop_NTPase"/>
</dbReference>
<feature type="domain" description="RING-type" evidence="24">
    <location>
        <begin position="1443"/>
        <end position="1490"/>
    </location>
</feature>
<keyword evidence="11" id="KW-0833">Ubl conjugation pathway</keyword>
<feature type="compositionally biased region" description="Basic and acidic residues" evidence="23">
    <location>
        <begin position="640"/>
        <end position="650"/>
    </location>
</feature>
<dbReference type="Gene3D" id="3.40.50.300">
    <property type="entry name" value="P-loop containing nucleotide triphosphate hydrolases"/>
    <property type="match status" value="1"/>
</dbReference>
<evidence type="ECO:0000256" key="12">
    <source>
        <dbReference type="ARBA" id="ARBA00022801"/>
    </source>
</evidence>
<evidence type="ECO:0000256" key="15">
    <source>
        <dbReference type="ARBA" id="ARBA00022840"/>
    </source>
</evidence>
<dbReference type="SMART" id="SM00487">
    <property type="entry name" value="DEXDc"/>
    <property type="match status" value="1"/>
</dbReference>
<feature type="domain" description="H15" evidence="26">
    <location>
        <begin position="437"/>
        <end position="511"/>
    </location>
</feature>
<dbReference type="CDD" id="cd18793">
    <property type="entry name" value="SF2_C_SNF"/>
    <property type="match status" value="1"/>
</dbReference>
<dbReference type="Gene3D" id="1.10.10.10">
    <property type="entry name" value="Winged helix-like DNA-binding domain superfamily/Winged helix DNA-binding domain"/>
    <property type="match status" value="1"/>
</dbReference>
<dbReference type="FunFam" id="1.10.10.10:FF:000242">
    <property type="entry name" value="E3 ubiquitin-protein ligase SHPRH isoform X1"/>
    <property type="match status" value="1"/>
</dbReference>
<dbReference type="Pfam" id="PF21325">
    <property type="entry name" value="SHPRH_helical-1st"/>
    <property type="match status" value="1"/>
</dbReference>
<dbReference type="Pfam" id="PF00176">
    <property type="entry name" value="SNF2-rel_dom"/>
    <property type="match status" value="1"/>
</dbReference>
<keyword evidence="15" id="KW-0067">ATP-binding</keyword>
<dbReference type="GO" id="GO:0004386">
    <property type="term" value="F:helicase activity"/>
    <property type="evidence" value="ECO:0007669"/>
    <property type="project" value="UniProtKB-KW"/>
</dbReference>
<dbReference type="PROSITE" id="PS01359">
    <property type="entry name" value="ZF_PHD_1"/>
    <property type="match status" value="1"/>
</dbReference>
<keyword evidence="7" id="KW-0479">Metal-binding</keyword>
<dbReference type="InterPro" id="IPR017907">
    <property type="entry name" value="Znf_RING_CS"/>
</dbReference>
<dbReference type="SMART" id="SM00184">
    <property type="entry name" value="RING"/>
    <property type="match status" value="1"/>
</dbReference>
<dbReference type="InterPro" id="IPR048686">
    <property type="entry name" value="SHPRH_helical_1st"/>
</dbReference>
<dbReference type="GO" id="GO:0006334">
    <property type="term" value="P:nucleosome assembly"/>
    <property type="evidence" value="ECO:0007669"/>
    <property type="project" value="InterPro"/>
</dbReference>
<dbReference type="CDD" id="cd15547">
    <property type="entry name" value="PHD_SHPRH"/>
    <property type="match status" value="1"/>
</dbReference>
<feature type="domain" description="Helicase C-terminal" evidence="25">
    <location>
        <begin position="1525"/>
        <end position="1662"/>
    </location>
</feature>
<evidence type="ECO:0000256" key="2">
    <source>
        <dbReference type="ARBA" id="ARBA00004906"/>
    </source>
</evidence>
<dbReference type="GO" id="GO:0000786">
    <property type="term" value="C:nucleosome"/>
    <property type="evidence" value="ECO:0007669"/>
    <property type="project" value="InterPro"/>
</dbReference>
<proteinExistence type="inferred from homology"/>
<dbReference type="GO" id="GO:0061630">
    <property type="term" value="F:ubiquitin protein ligase activity"/>
    <property type="evidence" value="ECO:0007669"/>
    <property type="project" value="UniProtKB-EC"/>
</dbReference>
<dbReference type="InterPro" id="IPR052583">
    <property type="entry name" value="ATP-helicase/E3_Ub-Ligase"/>
</dbReference>
<dbReference type="PROSITE" id="PS51194">
    <property type="entry name" value="HELICASE_CTER"/>
    <property type="match status" value="1"/>
</dbReference>
<dbReference type="PANTHER" id="PTHR45865:SF1">
    <property type="entry name" value="E3 UBIQUITIN-PROTEIN LIGASE SHPRH"/>
    <property type="match status" value="1"/>
</dbReference>
<evidence type="ECO:0000256" key="6">
    <source>
        <dbReference type="ARBA" id="ARBA00022679"/>
    </source>
</evidence>
<dbReference type="CDD" id="cd18070">
    <property type="entry name" value="DEXQc_SHPRH"/>
    <property type="match status" value="1"/>
</dbReference>
<dbReference type="GO" id="GO:0003677">
    <property type="term" value="F:DNA binding"/>
    <property type="evidence" value="ECO:0007669"/>
    <property type="project" value="InterPro"/>
</dbReference>
<dbReference type="InterPro" id="IPR011011">
    <property type="entry name" value="Znf_FYVE_PHD"/>
</dbReference>
<dbReference type="Pfam" id="PF21324">
    <property type="entry name" value="SHPRH_helical-2nd"/>
    <property type="match status" value="1"/>
</dbReference>
<gene>
    <name evidence="27" type="primary">Shprh</name>
    <name evidence="27" type="ORF">BURBIS_R08702</name>
</gene>
<dbReference type="SUPFAM" id="SSF52540">
    <property type="entry name" value="P-loop containing nucleoside triphosphate hydrolases"/>
    <property type="match status" value="3"/>
</dbReference>
<evidence type="ECO:0000313" key="28">
    <source>
        <dbReference type="Proteomes" id="UP000574691"/>
    </source>
</evidence>
<keyword evidence="5" id="KW-0597">Phosphoprotein</keyword>
<dbReference type="Pfam" id="PF13445">
    <property type="entry name" value="zf-RING_UBOX"/>
    <property type="match status" value="1"/>
</dbReference>
<dbReference type="PROSITE" id="PS51504">
    <property type="entry name" value="H15"/>
    <property type="match status" value="1"/>
</dbReference>
<keyword evidence="8" id="KW-0547">Nucleotide-binding</keyword>
<evidence type="ECO:0000256" key="1">
    <source>
        <dbReference type="ARBA" id="ARBA00000900"/>
    </source>
</evidence>
<dbReference type="GO" id="GO:0016787">
    <property type="term" value="F:hydrolase activity"/>
    <property type="evidence" value="ECO:0007669"/>
    <property type="project" value="UniProtKB-KW"/>
</dbReference>
<dbReference type="InterPro" id="IPR000330">
    <property type="entry name" value="SNF2_N"/>
</dbReference>
<evidence type="ECO:0000259" key="26">
    <source>
        <dbReference type="PROSITE" id="PS51504"/>
    </source>
</evidence>
<comment type="subunit">
    <text evidence="18">Homodimer. Interacts with HLTF, PCNA, UBE2N and RAD18.</text>
</comment>
<evidence type="ECO:0000256" key="11">
    <source>
        <dbReference type="ARBA" id="ARBA00022786"/>
    </source>
</evidence>
<dbReference type="GO" id="GO:0005524">
    <property type="term" value="F:ATP binding"/>
    <property type="evidence" value="ECO:0007669"/>
    <property type="project" value="UniProtKB-KW"/>
</dbReference>
<evidence type="ECO:0000256" key="13">
    <source>
        <dbReference type="ARBA" id="ARBA00022806"/>
    </source>
</evidence>
<comment type="similarity">
    <text evidence="3">Belongs to the SNF2/RAD54 helicase family.</text>
</comment>
<dbReference type="SMART" id="SM00526">
    <property type="entry name" value="H15"/>
    <property type="match status" value="1"/>
</dbReference>
<dbReference type="FunFam" id="3.40.50.300:FF:000786">
    <property type="entry name" value="E3 ubiquitin-protein ligase SHPRH isoform X1"/>
    <property type="match status" value="1"/>
</dbReference>
<dbReference type="Gene3D" id="3.30.40.10">
    <property type="entry name" value="Zinc/RING finger domain, C3HC4 (zinc finger)"/>
    <property type="match status" value="2"/>
</dbReference>
<evidence type="ECO:0000256" key="10">
    <source>
        <dbReference type="ARBA" id="ARBA00022771"/>
    </source>
</evidence>
<keyword evidence="27" id="KW-0436">Ligase</keyword>
<feature type="region of interest" description="Disordered" evidence="23">
    <location>
        <begin position="576"/>
        <end position="655"/>
    </location>
</feature>